<dbReference type="InterPro" id="IPR036388">
    <property type="entry name" value="WH-like_DNA-bd_sf"/>
</dbReference>
<feature type="domain" description="HTH marR-type" evidence="4">
    <location>
        <begin position="1"/>
        <end position="143"/>
    </location>
</feature>
<dbReference type="InterPro" id="IPR039422">
    <property type="entry name" value="MarR/SlyA-like"/>
</dbReference>
<dbReference type="Gene3D" id="1.10.10.10">
    <property type="entry name" value="Winged helix-like DNA-binding domain superfamily/Winged helix DNA-binding domain"/>
    <property type="match status" value="1"/>
</dbReference>
<dbReference type="InterPro" id="IPR023187">
    <property type="entry name" value="Tscrpt_reg_MarR-type_CS"/>
</dbReference>
<dbReference type="GO" id="GO:0003677">
    <property type="term" value="F:DNA binding"/>
    <property type="evidence" value="ECO:0007669"/>
    <property type="project" value="UniProtKB-KW"/>
</dbReference>
<organism evidence="5 6">
    <name type="scientific">Candidatus Ruania gallistercoris</name>
    <dbReference type="NCBI Taxonomy" id="2838746"/>
    <lineage>
        <taxon>Bacteria</taxon>
        <taxon>Bacillati</taxon>
        <taxon>Actinomycetota</taxon>
        <taxon>Actinomycetes</taxon>
        <taxon>Micrococcales</taxon>
        <taxon>Ruaniaceae</taxon>
        <taxon>Ruania</taxon>
    </lineage>
</organism>
<sequence>MDEGKGTAGFELPLLLLAGFRSLIDDLHAELARQGHPGVRPGYGFAMQAVGAQGASTSDIGRRLGVSKQAAAKTVERLAELGYVRRVQDQVDRRRQTVQLTEHGWDALRRSAAVFDRLRTEWAQTIGPARLRDLESDLRRLVPDHAAGLDVAGWLGP</sequence>
<dbReference type="PROSITE" id="PS50995">
    <property type="entry name" value="HTH_MARR_2"/>
    <property type="match status" value="1"/>
</dbReference>
<dbReference type="SMART" id="SM00347">
    <property type="entry name" value="HTH_MARR"/>
    <property type="match status" value="1"/>
</dbReference>
<evidence type="ECO:0000256" key="2">
    <source>
        <dbReference type="ARBA" id="ARBA00023125"/>
    </source>
</evidence>
<dbReference type="GO" id="GO:0003700">
    <property type="term" value="F:DNA-binding transcription factor activity"/>
    <property type="evidence" value="ECO:0007669"/>
    <property type="project" value="InterPro"/>
</dbReference>
<evidence type="ECO:0000313" key="5">
    <source>
        <dbReference type="EMBL" id="HIZ35053.1"/>
    </source>
</evidence>
<reference evidence="5" key="1">
    <citation type="journal article" date="2021" name="PeerJ">
        <title>Extensive microbial diversity within the chicken gut microbiome revealed by metagenomics and culture.</title>
        <authorList>
            <person name="Gilroy R."/>
            <person name="Ravi A."/>
            <person name="Getino M."/>
            <person name="Pursley I."/>
            <person name="Horton D.L."/>
            <person name="Alikhan N.F."/>
            <person name="Baker D."/>
            <person name="Gharbi K."/>
            <person name="Hall N."/>
            <person name="Watson M."/>
            <person name="Adriaenssens E.M."/>
            <person name="Foster-Nyarko E."/>
            <person name="Jarju S."/>
            <person name="Secka A."/>
            <person name="Antonio M."/>
            <person name="Oren A."/>
            <person name="Chaudhuri R.R."/>
            <person name="La Ragione R."/>
            <person name="Hildebrand F."/>
            <person name="Pallen M.J."/>
        </authorList>
    </citation>
    <scope>NUCLEOTIDE SEQUENCE</scope>
    <source>
        <strain evidence="5">ChiGjej4B4-7305</strain>
    </source>
</reference>
<dbReference type="Pfam" id="PF12802">
    <property type="entry name" value="MarR_2"/>
    <property type="match status" value="1"/>
</dbReference>
<evidence type="ECO:0000259" key="4">
    <source>
        <dbReference type="PROSITE" id="PS50995"/>
    </source>
</evidence>
<proteinExistence type="predicted"/>
<dbReference type="InterPro" id="IPR000835">
    <property type="entry name" value="HTH_MarR-typ"/>
</dbReference>
<keyword evidence="3" id="KW-0804">Transcription</keyword>
<dbReference type="AlphaFoldDB" id="A0A9D2EC37"/>
<dbReference type="PANTHER" id="PTHR33164:SF99">
    <property type="entry name" value="MARR FAMILY REGULATORY PROTEIN"/>
    <property type="match status" value="1"/>
</dbReference>
<dbReference type="InterPro" id="IPR036390">
    <property type="entry name" value="WH_DNA-bd_sf"/>
</dbReference>
<comment type="caution">
    <text evidence="5">The sequence shown here is derived from an EMBL/GenBank/DDBJ whole genome shotgun (WGS) entry which is preliminary data.</text>
</comment>
<reference evidence="5" key="2">
    <citation type="submission" date="2021-04" db="EMBL/GenBank/DDBJ databases">
        <authorList>
            <person name="Gilroy R."/>
        </authorList>
    </citation>
    <scope>NUCLEOTIDE SEQUENCE</scope>
    <source>
        <strain evidence="5">ChiGjej4B4-7305</strain>
    </source>
</reference>
<evidence type="ECO:0000256" key="1">
    <source>
        <dbReference type="ARBA" id="ARBA00023015"/>
    </source>
</evidence>
<evidence type="ECO:0000313" key="6">
    <source>
        <dbReference type="Proteomes" id="UP000824037"/>
    </source>
</evidence>
<evidence type="ECO:0000256" key="3">
    <source>
        <dbReference type="ARBA" id="ARBA00023163"/>
    </source>
</evidence>
<accession>A0A9D2EC37</accession>
<dbReference type="Proteomes" id="UP000824037">
    <property type="component" value="Unassembled WGS sequence"/>
</dbReference>
<name>A0A9D2EC37_9MICO</name>
<dbReference type="PROSITE" id="PS01117">
    <property type="entry name" value="HTH_MARR_1"/>
    <property type="match status" value="1"/>
</dbReference>
<dbReference type="SUPFAM" id="SSF46785">
    <property type="entry name" value="Winged helix' DNA-binding domain"/>
    <property type="match status" value="1"/>
</dbReference>
<gene>
    <name evidence="5" type="ORF">H9815_04695</name>
</gene>
<keyword evidence="2" id="KW-0238">DNA-binding</keyword>
<protein>
    <submittedName>
        <fullName evidence="5">MarR family winged helix-turn-helix transcriptional regulator</fullName>
    </submittedName>
</protein>
<dbReference type="PRINTS" id="PR00598">
    <property type="entry name" value="HTHMARR"/>
</dbReference>
<dbReference type="PANTHER" id="PTHR33164">
    <property type="entry name" value="TRANSCRIPTIONAL REGULATOR, MARR FAMILY"/>
    <property type="match status" value="1"/>
</dbReference>
<keyword evidence="1" id="KW-0805">Transcription regulation</keyword>
<dbReference type="EMBL" id="DXBY01000075">
    <property type="protein sequence ID" value="HIZ35053.1"/>
    <property type="molecule type" value="Genomic_DNA"/>
</dbReference>
<dbReference type="GO" id="GO:0006950">
    <property type="term" value="P:response to stress"/>
    <property type="evidence" value="ECO:0007669"/>
    <property type="project" value="TreeGrafter"/>
</dbReference>